<feature type="compositionally biased region" description="Basic and acidic residues" evidence="1">
    <location>
        <begin position="514"/>
        <end position="523"/>
    </location>
</feature>
<keyword evidence="4" id="KW-1185">Reference proteome</keyword>
<dbReference type="OrthoDB" id="3220769at2759"/>
<keyword evidence="2" id="KW-0812">Transmembrane</keyword>
<dbReference type="Proteomes" id="UP000241462">
    <property type="component" value="Unassembled WGS sequence"/>
</dbReference>
<dbReference type="EMBL" id="KZ678543">
    <property type="protein sequence ID" value="PSR80093.1"/>
    <property type="molecule type" value="Genomic_DNA"/>
</dbReference>
<evidence type="ECO:0000256" key="1">
    <source>
        <dbReference type="SAM" id="MobiDB-lite"/>
    </source>
</evidence>
<name>A0A2T2ZZH0_9PEZI</name>
<organism evidence="3 4">
    <name type="scientific">Coniella lustricola</name>
    <dbReference type="NCBI Taxonomy" id="2025994"/>
    <lineage>
        <taxon>Eukaryota</taxon>
        <taxon>Fungi</taxon>
        <taxon>Dikarya</taxon>
        <taxon>Ascomycota</taxon>
        <taxon>Pezizomycotina</taxon>
        <taxon>Sordariomycetes</taxon>
        <taxon>Sordariomycetidae</taxon>
        <taxon>Diaporthales</taxon>
        <taxon>Schizoparmaceae</taxon>
        <taxon>Coniella</taxon>
    </lineage>
</organism>
<accession>A0A2T2ZZH0</accession>
<evidence type="ECO:0008006" key="5">
    <source>
        <dbReference type="Google" id="ProtNLM"/>
    </source>
</evidence>
<feature type="transmembrane region" description="Helical" evidence="2">
    <location>
        <begin position="410"/>
        <end position="429"/>
    </location>
</feature>
<evidence type="ECO:0000313" key="4">
    <source>
        <dbReference type="Proteomes" id="UP000241462"/>
    </source>
</evidence>
<protein>
    <recommendedName>
        <fullName evidence="5">Transmembrane protein</fullName>
    </recommendedName>
</protein>
<evidence type="ECO:0000313" key="3">
    <source>
        <dbReference type="EMBL" id="PSR80093.1"/>
    </source>
</evidence>
<keyword evidence="2" id="KW-1133">Transmembrane helix</keyword>
<proteinExistence type="predicted"/>
<keyword evidence="2" id="KW-0472">Membrane</keyword>
<dbReference type="AlphaFoldDB" id="A0A2T2ZZH0"/>
<evidence type="ECO:0000256" key="2">
    <source>
        <dbReference type="SAM" id="Phobius"/>
    </source>
</evidence>
<dbReference type="STRING" id="2025994.A0A2T2ZZH0"/>
<gene>
    <name evidence="3" type="ORF">BD289DRAFT_441437</name>
</gene>
<sequence>MCLQTQLVSLHQITARSPQPIRPIDPLLTMAIPPHQSWFHYSLERPYPFRWFTPLFASLAVAFAVLFTFINLAADGYTQKVVYTTNPNSTLDEHYWYMHAPWSWISTAQFSCQSPGITIGSPYYTSNQNTASYTVTNMNTSLPSADGGDGGEVYAGLDAQSLGVTTYLNNTFRDCEMGTMEVIFTSDQEPSTAKVQIQTGPIYCHVETEKIVNFTVQQSFSGTEFLFDQRSSLSQYLIYNFMKESYTALMDVIYAMNSTAEYTGTTLFLQTSGSSDITSNDFFIASVLSPGQSANLISSPSGDHNTTTATTFPLAQGTPSNLAQLLDAFAKSYYSTVMWDLNFNSTINAFANASATQYLQNTVNGGALSGDPNPIANLSILGTSELQGQPAQFSVQYICSVPRQKDTGSLIVSVAVANIVLLSAFWKLFETVARRWLIAKDRNWNVCPGCLESGGALDGRGAGSGTRQGPRRNRWILRMGGTGNESQIWHLDQDPLCQNGDADQETLYGSQSKHSVDKVDEHSTYSPRHSIKTRDSQGTIHTVTLEEKDARKGKIVAGEYLALS</sequence>
<feature type="region of interest" description="Disordered" evidence="1">
    <location>
        <begin position="509"/>
        <end position="536"/>
    </location>
</feature>
<reference evidence="3 4" key="1">
    <citation type="journal article" date="2018" name="Mycol. Prog.">
        <title>Coniella lustricola, a new species from submerged detritus.</title>
        <authorList>
            <person name="Raudabaugh D.B."/>
            <person name="Iturriaga T."/>
            <person name="Carver A."/>
            <person name="Mondo S."/>
            <person name="Pangilinan J."/>
            <person name="Lipzen A."/>
            <person name="He G."/>
            <person name="Amirebrahimi M."/>
            <person name="Grigoriev I.V."/>
            <person name="Miller A.N."/>
        </authorList>
    </citation>
    <scope>NUCLEOTIDE SEQUENCE [LARGE SCALE GENOMIC DNA]</scope>
    <source>
        <strain evidence="3 4">B22-T-1</strain>
    </source>
</reference>
<dbReference type="InParanoid" id="A0A2T2ZZH0"/>
<feature type="transmembrane region" description="Helical" evidence="2">
    <location>
        <begin position="51"/>
        <end position="74"/>
    </location>
</feature>